<dbReference type="Proteomes" id="UP000606721">
    <property type="component" value="Unassembled WGS sequence"/>
</dbReference>
<reference evidence="2 3" key="1">
    <citation type="journal article" date="2020" name="ISME J.">
        <title>Comparative genomics reveals insights into cyanobacterial evolution and habitat adaptation.</title>
        <authorList>
            <person name="Chen M.Y."/>
            <person name="Teng W.K."/>
            <person name="Zhao L."/>
            <person name="Hu C.X."/>
            <person name="Zhou Y.K."/>
            <person name="Han B.P."/>
            <person name="Song L.R."/>
            <person name="Shu W.S."/>
        </authorList>
    </citation>
    <scope>NUCLEOTIDE SEQUENCE [LARGE SCALE GENOMIC DNA]</scope>
    <source>
        <strain evidence="2 3">FACHB-1040</strain>
    </source>
</reference>
<dbReference type="RefSeq" id="WP_053540254.1">
    <property type="nucleotide sequence ID" value="NZ_JACJQT010000005.1"/>
</dbReference>
<keyword evidence="3" id="KW-1185">Reference proteome</keyword>
<dbReference type="InterPro" id="IPR045247">
    <property type="entry name" value="Oye-like"/>
</dbReference>
<evidence type="ECO:0000259" key="1">
    <source>
        <dbReference type="Pfam" id="PF00724"/>
    </source>
</evidence>
<dbReference type="InterPro" id="IPR001155">
    <property type="entry name" value="OxRdtase_FMN_N"/>
</dbReference>
<dbReference type="PANTHER" id="PTHR22893">
    <property type="entry name" value="NADH OXIDOREDUCTASE-RELATED"/>
    <property type="match status" value="1"/>
</dbReference>
<protein>
    <recommendedName>
        <fullName evidence="1">NADH:flavin oxidoreductase/NADH oxidase N-terminal domain-containing protein</fullName>
    </recommendedName>
</protein>
<accession>A0ABR8BSE9</accession>
<organism evidence="2 3">
    <name type="scientific">Aphanizomenon flos-aquae FACHB-1040</name>
    <dbReference type="NCBI Taxonomy" id="2692887"/>
    <lineage>
        <taxon>Bacteria</taxon>
        <taxon>Bacillati</taxon>
        <taxon>Cyanobacteriota</taxon>
        <taxon>Cyanophyceae</taxon>
        <taxon>Nostocales</taxon>
        <taxon>Aphanizomenonaceae</taxon>
        <taxon>Aphanizomenon</taxon>
    </lineage>
</organism>
<feature type="domain" description="NADH:flavin oxidoreductase/NADH oxidase N-terminal" evidence="1">
    <location>
        <begin position="10"/>
        <end position="106"/>
    </location>
</feature>
<dbReference type="EMBL" id="JACJQT010000005">
    <property type="protein sequence ID" value="MBD2277316.1"/>
    <property type="molecule type" value="Genomic_DNA"/>
</dbReference>
<name>A0ABR8BSE9_APHFL</name>
<comment type="caution">
    <text evidence="2">The sequence shown here is derived from an EMBL/GenBank/DDBJ whole genome shotgun (WGS) entry which is preliminary data.</text>
</comment>
<proteinExistence type="predicted"/>
<dbReference type="Gene3D" id="3.20.20.70">
    <property type="entry name" value="Aldolase class I"/>
    <property type="match status" value="1"/>
</dbReference>
<sequence length="186" mass="20612">MTFESISPHLLSPFMLGDLPLKNRVVMAPLTRSRAGVERISNALMAEYYAQRASAGLIIGEATTISEQANGWLNSPGIYSDEQTSGWKQVVDAIHAKGGHIFLQIKEIVEAVLTVWPANRVGVRINPNGVDGEMIAFERLYISNPDLVFSYLDILNFPYPTGKNATLLRRNKPKPCTFCDIEDIFG</sequence>
<dbReference type="Pfam" id="PF00724">
    <property type="entry name" value="Oxidored_FMN"/>
    <property type="match status" value="1"/>
</dbReference>
<gene>
    <name evidence="2" type="ORF">H6F99_02955</name>
</gene>
<dbReference type="SUPFAM" id="SSF51395">
    <property type="entry name" value="FMN-linked oxidoreductases"/>
    <property type="match status" value="1"/>
</dbReference>
<evidence type="ECO:0000313" key="3">
    <source>
        <dbReference type="Proteomes" id="UP000606721"/>
    </source>
</evidence>
<dbReference type="PANTHER" id="PTHR22893:SF91">
    <property type="entry name" value="NADPH DEHYDROGENASE 2-RELATED"/>
    <property type="match status" value="1"/>
</dbReference>
<evidence type="ECO:0000313" key="2">
    <source>
        <dbReference type="EMBL" id="MBD2277316.1"/>
    </source>
</evidence>
<dbReference type="InterPro" id="IPR013785">
    <property type="entry name" value="Aldolase_TIM"/>
</dbReference>